<sequence length="36" mass="3962">MKMSHLASFLMMIVGGAVQEVSSAVRRKLRSAPRSE</sequence>
<proteinExistence type="predicted"/>
<evidence type="ECO:0000313" key="1">
    <source>
        <dbReference type="EMBL" id="RED28044.1"/>
    </source>
</evidence>
<gene>
    <name evidence="1" type="ORF">BJ125_12450</name>
    <name evidence="2" type="ORF">SAMN05892882_12450</name>
</gene>
<dbReference type="EMBL" id="QRDT01000024">
    <property type="protein sequence ID" value="RED28044.1"/>
    <property type="molecule type" value="Genomic_DNA"/>
</dbReference>
<protein>
    <submittedName>
        <fullName evidence="2">Uncharacterized protein</fullName>
    </submittedName>
</protein>
<reference evidence="1 4" key="2">
    <citation type="submission" date="2018-07" db="EMBL/GenBank/DDBJ databases">
        <title>Genomic Encyclopedia of Archaeal and Bacterial Type Strains, Phase II (KMG-II): from individual species to whole genera.</title>
        <authorList>
            <person name="Goeker M."/>
        </authorList>
    </citation>
    <scope>NUCLEOTIDE SEQUENCE [LARGE SCALE GENOMIC DNA]</scope>
    <source>
        <strain evidence="1 4">JA575</strain>
    </source>
</reference>
<name>A0A336JYM3_9BRAD</name>
<accession>A0A336JYM3</accession>
<organism evidence="2 3">
    <name type="scientific">Rhodopseudomonas pentothenatexigens</name>
    <dbReference type="NCBI Taxonomy" id="999699"/>
    <lineage>
        <taxon>Bacteria</taxon>
        <taxon>Pseudomonadati</taxon>
        <taxon>Pseudomonadota</taxon>
        <taxon>Alphaproteobacteria</taxon>
        <taxon>Hyphomicrobiales</taxon>
        <taxon>Nitrobacteraceae</taxon>
        <taxon>Rhodopseudomonas</taxon>
    </lineage>
</organism>
<reference evidence="2 3" key="1">
    <citation type="submission" date="2017-08" db="EMBL/GenBank/DDBJ databases">
        <authorList>
            <person name="de Groot N.N."/>
        </authorList>
    </citation>
    <scope>NUCLEOTIDE SEQUENCE [LARGE SCALE GENOMIC DNA]</scope>
    <source>
        <strain evidence="2 3">JA575</strain>
    </source>
</reference>
<evidence type="ECO:0000313" key="2">
    <source>
        <dbReference type="EMBL" id="SSW92774.1"/>
    </source>
</evidence>
<dbReference type="AlphaFoldDB" id="A0A336JYM3"/>
<evidence type="ECO:0000313" key="4">
    <source>
        <dbReference type="Proteomes" id="UP000256343"/>
    </source>
</evidence>
<dbReference type="Proteomes" id="UP000252631">
    <property type="component" value="Unassembled WGS sequence"/>
</dbReference>
<evidence type="ECO:0000313" key="3">
    <source>
        <dbReference type="Proteomes" id="UP000252631"/>
    </source>
</evidence>
<dbReference type="Proteomes" id="UP000256343">
    <property type="component" value="Unassembled WGS sequence"/>
</dbReference>
<keyword evidence="4" id="KW-1185">Reference proteome</keyword>
<dbReference type="EMBL" id="UFQQ01000024">
    <property type="protein sequence ID" value="SSW92774.1"/>
    <property type="molecule type" value="Genomic_DNA"/>
</dbReference>